<protein>
    <recommendedName>
        <fullName evidence="1">DUF7771 domain-containing protein</fullName>
    </recommendedName>
</protein>
<dbReference type="InterPro" id="IPR056673">
    <property type="entry name" value="DUF7771"/>
</dbReference>
<reference evidence="2 3" key="1">
    <citation type="submission" date="2012-08" db="EMBL/GenBank/DDBJ databases">
        <title>Oryza genome evolution.</title>
        <authorList>
            <person name="Wing R.A."/>
        </authorList>
    </citation>
    <scope>NUCLEOTIDE SEQUENCE</scope>
</reference>
<dbReference type="PANTHER" id="PTHR36487">
    <property type="entry name" value="OS09G0296500 PROTEIN-RELATED"/>
    <property type="match status" value="1"/>
</dbReference>
<dbReference type="AlphaFoldDB" id="A0A0D9X6Y2"/>
<keyword evidence="3" id="KW-1185">Reference proteome</keyword>
<dbReference type="Proteomes" id="UP000032180">
    <property type="component" value="Chromosome 8"/>
</dbReference>
<dbReference type="Pfam" id="PF24974">
    <property type="entry name" value="DUF7771"/>
    <property type="match status" value="1"/>
</dbReference>
<reference evidence="2" key="3">
    <citation type="submission" date="2015-04" db="UniProtKB">
        <authorList>
            <consortium name="EnsemblPlants"/>
        </authorList>
    </citation>
    <scope>IDENTIFICATION</scope>
</reference>
<evidence type="ECO:0000313" key="3">
    <source>
        <dbReference type="Proteomes" id="UP000032180"/>
    </source>
</evidence>
<name>A0A0D9X6Y2_9ORYZ</name>
<dbReference type="eggNOG" id="ENOG502R3HW">
    <property type="taxonomic scope" value="Eukaryota"/>
</dbReference>
<accession>A0A0D9X6Y2</accession>
<evidence type="ECO:0000313" key="2">
    <source>
        <dbReference type="EnsemblPlants" id="LPERR08G09630.1"/>
    </source>
</evidence>
<dbReference type="PANTHER" id="PTHR36487:SF2">
    <property type="entry name" value="B1159F04.1 PROTEIN"/>
    <property type="match status" value="1"/>
</dbReference>
<proteinExistence type="predicted"/>
<sequence length="212" mass="22977">MATCGCRAPAVRGGIIAVVVFAAAVMGGASVAAVGQTWQSVPPPPPLDTYEVWMVNRMERDMDFDCDGGRPNLFRLPAHGGDWNISYVTALNRPSFNLFSSSVSCIWSYAGNYMSSVVTWDEKNWPEKKACKTGSGGGCQLLFENKEMVLVATPSGSRRVLGDLPVKECSTHWYGRLLPWGAGCSYPKHDHPYVGTVHSTWSAAAMGEMIGH</sequence>
<dbReference type="EnsemblPlants" id="LPERR08G09630.1">
    <property type="protein sequence ID" value="LPERR08G09630.1"/>
    <property type="gene ID" value="LPERR08G09630"/>
</dbReference>
<dbReference type="HOGENOM" id="CLU_103968_1_0_1"/>
<feature type="domain" description="DUF7771" evidence="1">
    <location>
        <begin position="103"/>
        <end position="197"/>
    </location>
</feature>
<reference evidence="3" key="2">
    <citation type="submission" date="2013-12" db="EMBL/GenBank/DDBJ databases">
        <authorList>
            <person name="Yu Y."/>
            <person name="Lee S."/>
            <person name="de Baynast K."/>
            <person name="Wissotski M."/>
            <person name="Liu L."/>
            <person name="Talag J."/>
            <person name="Goicoechea J."/>
            <person name="Angelova A."/>
            <person name="Jetty R."/>
            <person name="Kudrna D."/>
            <person name="Golser W."/>
            <person name="Rivera L."/>
            <person name="Zhang J."/>
            <person name="Wing R."/>
        </authorList>
    </citation>
    <scope>NUCLEOTIDE SEQUENCE</scope>
</reference>
<evidence type="ECO:0000259" key="1">
    <source>
        <dbReference type="Pfam" id="PF24974"/>
    </source>
</evidence>
<dbReference type="Gramene" id="LPERR08G09630.1">
    <property type="protein sequence ID" value="LPERR08G09630.1"/>
    <property type="gene ID" value="LPERR08G09630"/>
</dbReference>
<organism evidence="2 3">
    <name type="scientific">Leersia perrieri</name>
    <dbReference type="NCBI Taxonomy" id="77586"/>
    <lineage>
        <taxon>Eukaryota</taxon>
        <taxon>Viridiplantae</taxon>
        <taxon>Streptophyta</taxon>
        <taxon>Embryophyta</taxon>
        <taxon>Tracheophyta</taxon>
        <taxon>Spermatophyta</taxon>
        <taxon>Magnoliopsida</taxon>
        <taxon>Liliopsida</taxon>
        <taxon>Poales</taxon>
        <taxon>Poaceae</taxon>
        <taxon>BOP clade</taxon>
        <taxon>Oryzoideae</taxon>
        <taxon>Oryzeae</taxon>
        <taxon>Oryzinae</taxon>
        <taxon>Leersia</taxon>
    </lineage>
</organism>